<evidence type="ECO:0000313" key="2">
    <source>
        <dbReference type="Proteomes" id="UP000324767"/>
    </source>
</evidence>
<organism evidence="1 2">
    <name type="scientific">Lasallia pustulata</name>
    <dbReference type="NCBI Taxonomy" id="136370"/>
    <lineage>
        <taxon>Eukaryota</taxon>
        <taxon>Fungi</taxon>
        <taxon>Dikarya</taxon>
        <taxon>Ascomycota</taxon>
        <taxon>Pezizomycotina</taxon>
        <taxon>Lecanoromycetes</taxon>
        <taxon>OSLEUM clade</taxon>
        <taxon>Umbilicariomycetidae</taxon>
        <taxon>Umbilicariales</taxon>
        <taxon>Umbilicariaceae</taxon>
        <taxon>Lasallia</taxon>
    </lineage>
</organism>
<name>A0A5M8PQ43_9LECA</name>
<gene>
    <name evidence="1" type="ORF">FRX48_05363</name>
</gene>
<protein>
    <submittedName>
        <fullName evidence="1">Uncharacterized protein</fullName>
    </submittedName>
</protein>
<dbReference type="AlphaFoldDB" id="A0A5M8PQ43"/>
<dbReference type="Proteomes" id="UP000324767">
    <property type="component" value="Unassembled WGS sequence"/>
</dbReference>
<dbReference type="EMBL" id="VXIT01000008">
    <property type="protein sequence ID" value="KAA6411052.1"/>
    <property type="molecule type" value="Genomic_DNA"/>
</dbReference>
<dbReference type="OrthoDB" id="4502478at2759"/>
<accession>A0A5M8PQ43</accession>
<comment type="caution">
    <text evidence="1">The sequence shown here is derived from an EMBL/GenBank/DDBJ whole genome shotgun (WGS) entry which is preliminary data.</text>
</comment>
<evidence type="ECO:0000313" key="1">
    <source>
        <dbReference type="EMBL" id="KAA6411052.1"/>
    </source>
</evidence>
<proteinExistence type="predicted"/>
<reference evidence="1 2" key="1">
    <citation type="submission" date="2019-09" db="EMBL/GenBank/DDBJ databases">
        <title>The hologenome of the rock-dwelling lichen Lasallia pustulata.</title>
        <authorList>
            <person name="Greshake Tzovaras B."/>
            <person name="Segers F."/>
            <person name="Bicker A."/>
            <person name="Dal Grande F."/>
            <person name="Otte J."/>
            <person name="Hankeln T."/>
            <person name="Schmitt I."/>
            <person name="Ebersberger I."/>
        </authorList>
    </citation>
    <scope>NUCLEOTIDE SEQUENCE [LARGE SCALE GENOMIC DNA]</scope>
    <source>
        <strain evidence="1">A1-1</strain>
    </source>
</reference>
<sequence>MGMKESAEKQRKRHPDVFAGGVWGANEVHIRGSRGRIQDLHSNNKSIGHFEFGLALFSNRPLRERQVVHDVTMPGVRQSSTKGEFYRALGLNEQNPDDNRKFEEMWKEAVSGWFRYLAHGDRSVLKLEHQSDPTVRRPWKWEQLDLTAINGAITSIWGEAQPWPRYYYNLGHVEDGRIYNWVLKWLLWHVCRHRDWRNRKAPAGPLASASNEDANTLPENDYWATVLN</sequence>